<feature type="signal peptide" evidence="1">
    <location>
        <begin position="1"/>
        <end position="26"/>
    </location>
</feature>
<reference evidence="4" key="1">
    <citation type="submission" date="2011-10" db="EMBL/GenBank/DDBJ databases">
        <title>The complete genome of chromosome of Thermovirga lienii DSM 17291.</title>
        <authorList>
            <consortium name="US DOE Joint Genome Institute (JGI-PGF)"/>
            <person name="Lucas S."/>
            <person name="Copeland A."/>
            <person name="Lapidus A."/>
            <person name="Glavina del Rio T."/>
            <person name="Dalin E."/>
            <person name="Tice H."/>
            <person name="Bruce D."/>
            <person name="Goodwin L."/>
            <person name="Pitluck S."/>
            <person name="Peters L."/>
            <person name="Mikhailova N."/>
            <person name="Saunders E."/>
            <person name="Kyrpides N."/>
            <person name="Mavromatis K."/>
            <person name="Ivanova N."/>
            <person name="Last F.I."/>
            <person name="Brettin T."/>
            <person name="Detter J.C."/>
            <person name="Han C."/>
            <person name="Larimer F."/>
            <person name="Land M."/>
            <person name="Hauser L."/>
            <person name="Markowitz V."/>
            <person name="Cheng J.-F."/>
            <person name="Hugenholtz P."/>
            <person name="Woyke T."/>
            <person name="Wu D."/>
            <person name="Spring S."/>
            <person name="Schroeder M."/>
            <person name="Brambilla E.-M."/>
            <person name="Klenk H.-P."/>
            <person name="Eisen J.A."/>
        </authorList>
    </citation>
    <scope>NUCLEOTIDE SEQUENCE [LARGE SCALE GENOMIC DNA]</scope>
    <source>
        <strain evidence="4">ATCC BAA-1197 / DSM 17291 / Cas60314</strain>
    </source>
</reference>
<keyword evidence="4" id="KW-1185">Reference proteome</keyword>
<dbReference type="PANTHER" id="PTHR34180:SF1">
    <property type="entry name" value="BETA-ALANYL-DOPAMINE_CARCININE HYDROLASE"/>
    <property type="match status" value="1"/>
</dbReference>
<feature type="chain" id="PRO_5003504521" evidence="1">
    <location>
        <begin position="27"/>
        <end position="297"/>
    </location>
</feature>
<keyword evidence="1" id="KW-0732">Signal</keyword>
<dbReference type="SUPFAM" id="SSF56235">
    <property type="entry name" value="N-terminal nucleophile aminohydrolases (Ntn hydrolases)"/>
    <property type="match status" value="1"/>
</dbReference>
<proteinExistence type="predicted"/>
<dbReference type="InterPro" id="IPR029055">
    <property type="entry name" value="Ntn_hydrolases_N"/>
</dbReference>
<dbReference type="eggNOG" id="COG4927">
    <property type="taxonomic scope" value="Bacteria"/>
</dbReference>
<evidence type="ECO:0000256" key="1">
    <source>
        <dbReference type="SAM" id="SignalP"/>
    </source>
</evidence>
<dbReference type="Gene3D" id="3.60.60.10">
    <property type="entry name" value="Penicillin V Acylase, Chain A"/>
    <property type="match status" value="1"/>
</dbReference>
<name>G7V844_THELD</name>
<dbReference type="InterPro" id="IPR047794">
    <property type="entry name" value="C45_proenzyme-like"/>
</dbReference>
<dbReference type="AlphaFoldDB" id="G7V844"/>
<evidence type="ECO:0000259" key="2">
    <source>
        <dbReference type="Pfam" id="PF03417"/>
    </source>
</evidence>
<accession>G7V844</accession>
<gene>
    <name evidence="3" type="ordered locus">Tlie_1653</name>
</gene>
<dbReference type="Proteomes" id="UP000005868">
    <property type="component" value="Chromosome"/>
</dbReference>
<dbReference type="InterPro" id="IPR047801">
    <property type="entry name" value="Peptidase_C45"/>
</dbReference>
<sequence>MKHLLKNKTAKFVATLIILLLLVAEAAESCTLWAATGSATSGNITILAKNRDWKPTQKHYLRKVTPTQGYSYVGLFAVDENGSGLKAGVNEKGLAVVTATVSVVPKDKRKTKDKDALSSHKILTSFSSVDEVLANLDRFKRVSFYMIADKEKIAVVEVAPGGKNTVRVVDDGFIAQTNHYISPKMQRYNIKIPSSSKTRYERIISLLQAKAGNLTMEDFVAFSNDQSAGPDESIFRTGSSPKRSQTVAQWIIAIPKGDSPRLYVTMKDPGKPFRAFSGALEPTFWRGDVAKAAKVDG</sequence>
<dbReference type="HOGENOM" id="CLU_972708_0_0_0"/>
<dbReference type="EMBL" id="CP003096">
    <property type="protein sequence ID" value="AER67375.1"/>
    <property type="molecule type" value="Genomic_DNA"/>
</dbReference>
<keyword evidence="3" id="KW-0808">Transferase</keyword>
<dbReference type="NCBIfam" id="NF040521">
    <property type="entry name" value="C45_proenzyme"/>
    <property type="match status" value="1"/>
</dbReference>
<feature type="domain" description="Peptidase C45 hydrolase" evidence="2">
    <location>
        <begin position="42"/>
        <end position="269"/>
    </location>
</feature>
<dbReference type="Pfam" id="PF03417">
    <property type="entry name" value="AAT"/>
    <property type="match status" value="1"/>
</dbReference>
<dbReference type="InterPro" id="IPR005079">
    <property type="entry name" value="Peptidase_C45_hydrolase"/>
</dbReference>
<protein>
    <submittedName>
        <fullName evidence="3">Peptidase C45 acyl-coenzyme A:6-aminopenicillanic acid acyl-transferase</fullName>
    </submittedName>
</protein>
<dbReference type="KEGG" id="tli:Tlie_1653"/>
<dbReference type="GO" id="GO:0016740">
    <property type="term" value="F:transferase activity"/>
    <property type="evidence" value="ECO:0007669"/>
    <property type="project" value="UniProtKB-KW"/>
</dbReference>
<dbReference type="STRING" id="580340.Tlie_1653"/>
<dbReference type="PANTHER" id="PTHR34180">
    <property type="entry name" value="PEPTIDASE C45"/>
    <property type="match status" value="1"/>
</dbReference>
<organism evidence="3 4">
    <name type="scientific">Thermovirga lienii (strain ATCC BAA-1197 / DSM 17291 / Cas60314)</name>
    <dbReference type="NCBI Taxonomy" id="580340"/>
    <lineage>
        <taxon>Bacteria</taxon>
        <taxon>Thermotogati</taxon>
        <taxon>Synergistota</taxon>
        <taxon>Synergistia</taxon>
        <taxon>Synergistales</taxon>
        <taxon>Thermovirgaceae</taxon>
        <taxon>Thermovirga</taxon>
    </lineage>
</organism>
<evidence type="ECO:0000313" key="3">
    <source>
        <dbReference type="EMBL" id="AER67375.1"/>
    </source>
</evidence>
<reference evidence="3 4" key="2">
    <citation type="journal article" date="2012" name="Stand. Genomic Sci.">
        <title>Genome sequence of the moderately thermophilic, amino-acid-degrading and sulfur-reducing bacterium Thermovirga lienii type strain (Cas60314(T)).</title>
        <authorList>
            <person name="Goker M."/>
            <person name="Saunders E."/>
            <person name="Lapidus A."/>
            <person name="Nolan M."/>
            <person name="Lucas S."/>
            <person name="Hammon N."/>
            <person name="Deshpande S."/>
            <person name="Cheng J.F."/>
            <person name="Han C."/>
            <person name="Tapia R."/>
            <person name="Goodwin L.A."/>
            <person name="Pitluck S."/>
            <person name="Liolios K."/>
            <person name="Mavromatis K."/>
            <person name="Pagani I."/>
            <person name="Ivanova N."/>
            <person name="Mikhailova N."/>
            <person name="Pati A."/>
            <person name="Chen A."/>
            <person name="Palaniappan K."/>
            <person name="Land M."/>
            <person name="Chang Y.J."/>
            <person name="Jeffries C.D."/>
            <person name="Brambilla E.M."/>
            <person name="Rohde M."/>
            <person name="Spring S."/>
            <person name="Detter J.C."/>
            <person name="Woyke T."/>
            <person name="Bristow J."/>
            <person name="Eisen J.A."/>
            <person name="Markowitz V."/>
            <person name="Hugenholtz P."/>
            <person name="Kyrpides N.C."/>
            <person name="Klenk H.P."/>
        </authorList>
    </citation>
    <scope>NUCLEOTIDE SEQUENCE [LARGE SCALE GENOMIC DNA]</scope>
    <source>
        <strain evidence="4">ATCC BAA-1197 / DSM 17291 / Cas60314</strain>
    </source>
</reference>
<evidence type="ECO:0000313" key="4">
    <source>
        <dbReference type="Proteomes" id="UP000005868"/>
    </source>
</evidence>